<reference evidence="8" key="1">
    <citation type="submission" date="2023-01" db="EMBL/GenBank/DDBJ databases">
        <title>Genome assembly of the deep-sea coral Lophelia pertusa.</title>
        <authorList>
            <person name="Herrera S."/>
            <person name="Cordes E."/>
        </authorList>
    </citation>
    <scope>NUCLEOTIDE SEQUENCE</scope>
    <source>
        <strain evidence="8">USNM1676648</strain>
        <tissue evidence="8">Polyp</tissue>
    </source>
</reference>
<keyword evidence="8" id="KW-0675">Receptor</keyword>
<feature type="repeat" description="LDL-receptor class B" evidence="6">
    <location>
        <begin position="210"/>
        <end position="252"/>
    </location>
</feature>
<keyword evidence="8" id="KW-0449">Lipoprotein</keyword>
<dbReference type="SUPFAM" id="SSF57196">
    <property type="entry name" value="EGF/Laminin"/>
    <property type="match status" value="3"/>
</dbReference>
<evidence type="ECO:0000256" key="2">
    <source>
        <dbReference type="ARBA" id="ARBA00022729"/>
    </source>
</evidence>
<feature type="repeat" description="LDL-receptor class B" evidence="6">
    <location>
        <begin position="492"/>
        <end position="534"/>
    </location>
</feature>
<evidence type="ECO:0000256" key="1">
    <source>
        <dbReference type="ARBA" id="ARBA00022536"/>
    </source>
</evidence>
<dbReference type="InterPro" id="IPR050778">
    <property type="entry name" value="Cueball_EGF_LRP_Nidogen"/>
</dbReference>
<dbReference type="SMART" id="SM00181">
    <property type="entry name" value="EGF"/>
    <property type="match status" value="3"/>
</dbReference>
<dbReference type="SUPFAM" id="SSF63825">
    <property type="entry name" value="YWTD domain"/>
    <property type="match status" value="4"/>
</dbReference>
<keyword evidence="5" id="KW-0325">Glycoprotein</keyword>
<protein>
    <submittedName>
        <fullName evidence="8">Low-density lipoprotein receptor- protein 4</fullName>
    </submittedName>
</protein>
<evidence type="ECO:0000259" key="7">
    <source>
        <dbReference type="SMART" id="SM00181"/>
    </source>
</evidence>
<feature type="domain" description="EGF-like" evidence="7">
    <location>
        <begin position="403"/>
        <end position="440"/>
    </location>
</feature>
<dbReference type="Pfam" id="PF00058">
    <property type="entry name" value="Ldl_recept_b"/>
    <property type="match status" value="9"/>
</dbReference>
<dbReference type="Proteomes" id="UP001163046">
    <property type="component" value="Unassembled WGS sequence"/>
</dbReference>
<evidence type="ECO:0000256" key="6">
    <source>
        <dbReference type="PROSITE-ProRule" id="PRU00461"/>
    </source>
</evidence>
<dbReference type="PANTHER" id="PTHR46513">
    <property type="entry name" value="VITELLOGENIN RECEPTOR-LIKE PROTEIN-RELATED-RELATED"/>
    <property type="match status" value="1"/>
</dbReference>
<dbReference type="InterPro" id="IPR000742">
    <property type="entry name" value="EGF"/>
</dbReference>
<dbReference type="FunFam" id="2.120.10.30:FF:000241">
    <property type="entry name" value="Low-density lipoprotein receptor-related protein 6"/>
    <property type="match status" value="2"/>
</dbReference>
<feature type="repeat" description="LDL-receptor class B" evidence="6">
    <location>
        <begin position="535"/>
        <end position="577"/>
    </location>
</feature>
<keyword evidence="1" id="KW-0245">EGF-like domain</keyword>
<dbReference type="OrthoDB" id="5986723at2759"/>
<name>A0A9W9YNT6_9CNID</name>
<keyword evidence="9" id="KW-1185">Reference proteome</keyword>
<sequence>MDGTNRTVVIRTGLFYPNGLALDATKNWLYWIDFYYDKLEVYEFPSKTRRQIISSRSEPKLSSPIGVTLYEDYVYWTDRNLKAIYRADRQTGKNAVKVLSTQSSPGLIHAYNTGKIVTPVTDQCNNNKGGCSHLCIITPNGRKCLCSDGFILHDDEKSCHKAPLKPFLLYAEATYGRIMKVTEGDPNSATRLPFTAISRPVALDYDPIEDRVYWTDVTRKTISRAFMNGSAQEVLFDMKVEIPDGLAVDFLGRNLYWTDTGTNKLEVSKLDGSYRTALVTRNLDQPRDIILDHVIGIALPNGLTLDHNNNRLYWVDGYLNKLEYLDLNQNNRVTLITNYYYLAHPFGLTFLGDHVYWTDWKRRAVYRANKGTGGSITKFISNIGQPMDIHGFNLNESIPGNSSCQFNNGGCSNICLLSSTGSECACPSHLTLLEDEKTCGHHVSQKFLLFAGGTQAEISLLHLEGSYLEVKSVPVGRNISLPVALGLDIKENRIYWSDVTLNTINRVYLNGSSPEIIVSKNVYSPEGLAVDPLGRNIYWTDTGTNKIEVSRMDGTMRKTLIHQDLDQPRDLILDYIEGLMYWSDWGEEHRIEVANMDGSNRRTLVKRGLYWPNGLTLDDTNNRLYWVDAFYHTLEYYDFKSDTIITLLQNISILPQPFGLTFLEGDLYWTDWRLDGIYQAKNNTLSNPKVLIGGLSRPMDIHAYDLNKTLPDHPCSSSYGGCSHLCLLRPNGYRCSCPDHLKLSEDGKSCIPETFDFPRFLLFADADTAEILVLPLDGSNSVAKALRIAGIDIYRPIALAMDVAEDRVYWTDISLNRISRMFINGSSPEVIVTGNIHYPEGLAIDPVGGTIYWTESVTNKIEASKMDGSIRKTLIDQDLDRPRDIIVDLTTGLLYWCDWGSLPKIEVAYMDGSNRRILVTRGLYWPNGLTKDDTNNRLYWADAFLDVLEYYDFESGKIKTLLEDSSILPHPFGLTLLGDYLYWTDWRKAAVYQGKRTHCQI</sequence>
<organism evidence="8 9">
    <name type="scientific">Desmophyllum pertusum</name>
    <dbReference type="NCBI Taxonomy" id="174260"/>
    <lineage>
        <taxon>Eukaryota</taxon>
        <taxon>Metazoa</taxon>
        <taxon>Cnidaria</taxon>
        <taxon>Anthozoa</taxon>
        <taxon>Hexacorallia</taxon>
        <taxon>Scleractinia</taxon>
        <taxon>Caryophylliina</taxon>
        <taxon>Caryophylliidae</taxon>
        <taxon>Desmophyllum</taxon>
    </lineage>
</organism>
<dbReference type="FunFam" id="2.120.10.30:FF:000132">
    <property type="entry name" value="Uncharacterized protein"/>
    <property type="match status" value="1"/>
</dbReference>
<feature type="repeat" description="LDL-receptor class B" evidence="6">
    <location>
        <begin position="253"/>
        <end position="295"/>
    </location>
</feature>
<evidence type="ECO:0000256" key="5">
    <source>
        <dbReference type="ARBA" id="ARBA00023180"/>
    </source>
</evidence>
<feature type="repeat" description="LDL-receptor class B" evidence="6">
    <location>
        <begin position="849"/>
        <end position="891"/>
    </location>
</feature>
<keyword evidence="2" id="KW-0732">Signal</keyword>
<feature type="repeat" description="LDL-receptor class B" evidence="6">
    <location>
        <begin position="578"/>
        <end position="621"/>
    </location>
</feature>
<evidence type="ECO:0000313" key="8">
    <source>
        <dbReference type="EMBL" id="KAJ7360376.1"/>
    </source>
</evidence>
<evidence type="ECO:0000313" key="9">
    <source>
        <dbReference type="Proteomes" id="UP001163046"/>
    </source>
</evidence>
<evidence type="ECO:0000256" key="3">
    <source>
        <dbReference type="ARBA" id="ARBA00022737"/>
    </source>
</evidence>
<feature type="domain" description="EGF-like" evidence="7">
    <location>
        <begin position="123"/>
        <end position="160"/>
    </location>
</feature>
<dbReference type="EMBL" id="MU827310">
    <property type="protein sequence ID" value="KAJ7360376.1"/>
    <property type="molecule type" value="Genomic_DNA"/>
</dbReference>
<comment type="caution">
    <text evidence="8">The sequence shown here is derived from an EMBL/GenBank/DDBJ whole genome shotgun (WGS) entry which is preliminary data.</text>
</comment>
<dbReference type="PROSITE" id="PS51120">
    <property type="entry name" value="LDLRB"/>
    <property type="match status" value="9"/>
</dbReference>
<accession>A0A9W9YNT6</accession>
<dbReference type="Gene3D" id="2.120.10.30">
    <property type="entry name" value="TolB, C-terminal domain"/>
    <property type="match status" value="5"/>
</dbReference>
<dbReference type="InterPro" id="IPR011042">
    <property type="entry name" value="6-blade_b-propeller_TolB-like"/>
</dbReference>
<dbReference type="AlphaFoldDB" id="A0A9W9YNT6"/>
<feature type="repeat" description="LDL-receptor class B" evidence="6">
    <location>
        <begin position="310"/>
        <end position="354"/>
    </location>
</feature>
<feature type="repeat" description="LDL-receptor class B" evidence="6">
    <location>
        <begin position="892"/>
        <end position="935"/>
    </location>
</feature>
<gene>
    <name evidence="8" type="primary">LRP4_4</name>
    <name evidence="8" type="ORF">OS493_017008</name>
</gene>
<dbReference type="SMART" id="SM00135">
    <property type="entry name" value="LY"/>
    <property type="match status" value="16"/>
</dbReference>
<dbReference type="Pfam" id="PF14670">
    <property type="entry name" value="FXa_inhibition"/>
    <property type="match status" value="3"/>
</dbReference>
<keyword evidence="4" id="KW-1015">Disulfide bond</keyword>
<proteinExistence type="predicted"/>
<dbReference type="InterPro" id="IPR000033">
    <property type="entry name" value="LDLR_classB_rpt"/>
</dbReference>
<feature type="domain" description="EGF-like" evidence="7">
    <location>
        <begin position="714"/>
        <end position="751"/>
    </location>
</feature>
<feature type="repeat" description="LDL-receptor class B" evidence="6">
    <location>
        <begin position="806"/>
        <end position="848"/>
    </location>
</feature>
<evidence type="ECO:0000256" key="4">
    <source>
        <dbReference type="ARBA" id="ARBA00023157"/>
    </source>
</evidence>
<keyword evidence="3" id="KW-0677">Repeat</keyword>